<evidence type="ECO:0000313" key="3">
    <source>
        <dbReference type="Proteomes" id="UP001500893"/>
    </source>
</evidence>
<dbReference type="InterPro" id="IPR058548">
    <property type="entry name" value="MlaB-like_STAS"/>
</dbReference>
<reference evidence="3" key="1">
    <citation type="journal article" date="2019" name="Int. J. Syst. Evol. Microbiol.">
        <title>The Global Catalogue of Microorganisms (GCM) 10K type strain sequencing project: providing services to taxonomists for standard genome sequencing and annotation.</title>
        <authorList>
            <consortium name="The Broad Institute Genomics Platform"/>
            <consortium name="The Broad Institute Genome Sequencing Center for Infectious Disease"/>
            <person name="Wu L."/>
            <person name="Ma J."/>
        </authorList>
    </citation>
    <scope>NUCLEOTIDE SEQUENCE [LARGE SCALE GENOMIC DNA]</scope>
    <source>
        <strain evidence="3">JCM 11574</strain>
    </source>
</reference>
<name>A0ABP6MKD7_9ACTN</name>
<keyword evidence="3" id="KW-1185">Reference proteome</keyword>
<protein>
    <recommendedName>
        <fullName evidence="1">STAS domain-containing protein</fullName>
    </recommendedName>
</protein>
<dbReference type="SUPFAM" id="SSF52091">
    <property type="entry name" value="SpoIIaa-like"/>
    <property type="match status" value="1"/>
</dbReference>
<sequence>MDHEDAEDVEAAWQAADLAGLPTTAVDLSQVTFADSMLLNALLEARRCHAVDGRELLLLGPFHSAVSRLLAVSGTLEHFTITHADGAVTPRPSPHDCGHTG</sequence>
<gene>
    <name evidence="2" type="ORF">GCM10010521_01520</name>
</gene>
<comment type="caution">
    <text evidence="2">The sequence shown here is derived from an EMBL/GenBank/DDBJ whole genome shotgun (WGS) entry which is preliminary data.</text>
</comment>
<accession>A0ABP6MKD7</accession>
<evidence type="ECO:0000259" key="1">
    <source>
        <dbReference type="PROSITE" id="PS50801"/>
    </source>
</evidence>
<proteinExistence type="predicted"/>
<dbReference type="EMBL" id="BAAAVM010000001">
    <property type="protein sequence ID" value="GAA3117504.1"/>
    <property type="molecule type" value="Genomic_DNA"/>
</dbReference>
<dbReference type="Gene3D" id="3.30.750.24">
    <property type="entry name" value="STAS domain"/>
    <property type="match status" value="1"/>
</dbReference>
<dbReference type="Pfam" id="PF13466">
    <property type="entry name" value="STAS_2"/>
    <property type="match status" value="1"/>
</dbReference>
<dbReference type="Proteomes" id="UP001500893">
    <property type="component" value="Unassembled WGS sequence"/>
</dbReference>
<evidence type="ECO:0000313" key="2">
    <source>
        <dbReference type="EMBL" id="GAA3117504.1"/>
    </source>
</evidence>
<dbReference type="PROSITE" id="PS50801">
    <property type="entry name" value="STAS"/>
    <property type="match status" value="1"/>
</dbReference>
<dbReference type="InterPro" id="IPR002645">
    <property type="entry name" value="STAS_dom"/>
</dbReference>
<feature type="domain" description="STAS" evidence="1">
    <location>
        <begin position="1"/>
        <end position="74"/>
    </location>
</feature>
<dbReference type="InterPro" id="IPR036513">
    <property type="entry name" value="STAS_dom_sf"/>
</dbReference>
<organism evidence="2 3">
    <name type="scientific">Streptomyces rameus</name>
    <dbReference type="NCBI Taxonomy" id="68261"/>
    <lineage>
        <taxon>Bacteria</taxon>
        <taxon>Bacillati</taxon>
        <taxon>Actinomycetota</taxon>
        <taxon>Actinomycetes</taxon>
        <taxon>Kitasatosporales</taxon>
        <taxon>Streptomycetaceae</taxon>
        <taxon>Streptomyces</taxon>
    </lineage>
</organism>
<dbReference type="CDD" id="cd07043">
    <property type="entry name" value="STAS_anti-anti-sigma_factors"/>
    <property type="match status" value="1"/>
</dbReference>